<organism evidence="5 6">
    <name type="scientific">Dendrothele bispora (strain CBS 962.96)</name>
    <dbReference type="NCBI Taxonomy" id="1314807"/>
    <lineage>
        <taxon>Eukaryota</taxon>
        <taxon>Fungi</taxon>
        <taxon>Dikarya</taxon>
        <taxon>Basidiomycota</taxon>
        <taxon>Agaricomycotina</taxon>
        <taxon>Agaricomycetes</taxon>
        <taxon>Agaricomycetidae</taxon>
        <taxon>Agaricales</taxon>
        <taxon>Agaricales incertae sedis</taxon>
        <taxon>Dendrothele</taxon>
    </lineage>
</organism>
<sequence>MCSWDLWVSGDVPDTKDLGVDTTLVYAMGPVKGRINAAQVELDGFVVQDQAYISVATEDFSGFDGMIGLGPSKGSSVSSMLSNSTAGLPILDRIFRENLTVPNHLTLLLSRDSGGSAEQFPAQLTIGTVLSGLEAVLESPKLPALTDQFGVQHWQSLLDANGIVGPDGQRIDTTTSIPNPTVGSADQLHVMFDSGFTIPQLPGPIVDSIYGRIPGAEFIVNGSTLNQLLLYTNFWRIPCNYEVNVSFIFAGQEFPVAPLDLNLDTGLMDSSNKEICIAFYQQIAGNVAGNFNTFGAIDMILGMAFLRNTYTLINFGNFVDGSTDNVADPYIQLLSVSNKTQIHTDFVNVRLGGRDTTGSQAPLLSNIQPRPESNSNDSGAEAGNNGSGPGGQSEGSGTNSDTDDNDSSASRTALSATGISILAFLVTVNLLNVFGS</sequence>
<keyword evidence="3" id="KW-0812">Transmembrane</keyword>
<dbReference type="InterPro" id="IPR021109">
    <property type="entry name" value="Peptidase_aspartic_dom_sf"/>
</dbReference>
<dbReference type="PANTHER" id="PTHR47966:SF51">
    <property type="entry name" value="BETA-SITE APP-CLEAVING ENZYME, ISOFORM A-RELATED"/>
    <property type="match status" value="1"/>
</dbReference>
<evidence type="ECO:0000259" key="4">
    <source>
        <dbReference type="PROSITE" id="PS51767"/>
    </source>
</evidence>
<dbReference type="Proteomes" id="UP000297245">
    <property type="component" value="Unassembled WGS sequence"/>
</dbReference>
<evidence type="ECO:0000256" key="3">
    <source>
        <dbReference type="SAM" id="Phobius"/>
    </source>
</evidence>
<proteinExistence type="inferred from homology"/>
<feature type="transmembrane region" description="Helical" evidence="3">
    <location>
        <begin position="413"/>
        <end position="434"/>
    </location>
</feature>
<evidence type="ECO:0000256" key="1">
    <source>
        <dbReference type="ARBA" id="ARBA00007447"/>
    </source>
</evidence>
<feature type="region of interest" description="Disordered" evidence="2">
    <location>
        <begin position="358"/>
        <end position="410"/>
    </location>
</feature>
<dbReference type="AlphaFoldDB" id="A0A4S8MSE8"/>
<reference evidence="5 6" key="1">
    <citation type="journal article" date="2019" name="Nat. Ecol. Evol.">
        <title>Megaphylogeny resolves global patterns of mushroom evolution.</title>
        <authorList>
            <person name="Varga T."/>
            <person name="Krizsan K."/>
            <person name="Foldi C."/>
            <person name="Dima B."/>
            <person name="Sanchez-Garcia M."/>
            <person name="Sanchez-Ramirez S."/>
            <person name="Szollosi G.J."/>
            <person name="Szarkandi J.G."/>
            <person name="Papp V."/>
            <person name="Albert L."/>
            <person name="Andreopoulos W."/>
            <person name="Angelini C."/>
            <person name="Antonin V."/>
            <person name="Barry K.W."/>
            <person name="Bougher N.L."/>
            <person name="Buchanan P."/>
            <person name="Buyck B."/>
            <person name="Bense V."/>
            <person name="Catcheside P."/>
            <person name="Chovatia M."/>
            <person name="Cooper J."/>
            <person name="Damon W."/>
            <person name="Desjardin D."/>
            <person name="Finy P."/>
            <person name="Geml J."/>
            <person name="Haridas S."/>
            <person name="Hughes K."/>
            <person name="Justo A."/>
            <person name="Karasinski D."/>
            <person name="Kautmanova I."/>
            <person name="Kiss B."/>
            <person name="Kocsube S."/>
            <person name="Kotiranta H."/>
            <person name="LaButti K.M."/>
            <person name="Lechner B.E."/>
            <person name="Liimatainen K."/>
            <person name="Lipzen A."/>
            <person name="Lukacs Z."/>
            <person name="Mihaltcheva S."/>
            <person name="Morgado L.N."/>
            <person name="Niskanen T."/>
            <person name="Noordeloos M.E."/>
            <person name="Ohm R.A."/>
            <person name="Ortiz-Santana B."/>
            <person name="Ovrebo C."/>
            <person name="Racz N."/>
            <person name="Riley R."/>
            <person name="Savchenko A."/>
            <person name="Shiryaev A."/>
            <person name="Soop K."/>
            <person name="Spirin V."/>
            <person name="Szebenyi C."/>
            <person name="Tomsovsky M."/>
            <person name="Tulloss R.E."/>
            <person name="Uehling J."/>
            <person name="Grigoriev I.V."/>
            <person name="Vagvolgyi C."/>
            <person name="Papp T."/>
            <person name="Martin F.M."/>
            <person name="Miettinen O."/>
            <person name="Hibbett D.S."/>
            <person name="Nagy L.G."/>
        </authorList>
    </citation>
    <scope>NUCLEOTIDE SEQUENCE [LARGE SCALE GENOMIC DNA]</scope>
    <source>
        <strain evidence="5 6">CBS 962.96</strain>
    </source>
</reference>
<protein>
    <recommendedName>
        <fullName evidence="4">Peptidase A1 domain-containing protein</fullName>
    </recommendedName>
</protein>
<dbReference type="GO" id="GO:0006508">
    <property type="term" value="P:proteolysis"/>
    <property type="evidence" value="ECO:0007669"/>
    <property type="project" value="InterPro"/>
</dbReference>
<keyword evidence="3" id="KW-1133">Transmembrane helix</keyword>
<feature type="compositionally biased region" description="Low complexity" evidence="2">
    <location>
        <begin position="373"/>
        <end position="384"/>
    </location>
</feature>
<feature type="compositionally biased region" description="Polar residues" evidence="2">
    <location>
        <begin position="358"/>
        <end position="372"/>
    </location>
</feature>
<keyword evidence="6" id="KW-1185">Reference proteome</keyword>
<dbReference type="GO" id="GO:0004190">
    <property type="term" value="F:aspartic-type endopeptidase activity"/>
    <property type="evidence" value="ECO:0007669"/>
    <property type="project" value="InterPro"/>
</dbReference>
<dbReference type="Pfam" id="PF00026">
    <property type="entry name" value="Asp"/>
    <property type="match status" value="1"/>
</dbReference>
<accession>A0A4S8MSE8</accession>
<dbReference type="PANTHER" id="PTHR47966">
    <property type="entry name" value="BETA-SITE APP-CLEAVING ENZYME, ISOFORM A-RELATED"/>
    <property type="match status" value="1"/>
</dbReference>
<evidence type="ECO:0000313" key="6">
    <source>
        <dbReference type="Proteomes" id="UP000297245"/>
    </source>
</evidence>
<gene>
    <name evidence="5" type="ORF">K435DRAFT_119025</name>
</gene>
<keyword evidence="3" id="KW-0472">Membrane</keyword>
<feature type="compositionally biased region" description="Gly residues" evidence="2">
    <location>
        <begin position="385"/>
        <end position="394"/>
    </location>
</feature>
<comment type="similarity">
    <text evidence="1">Belongs to the peptidase A1 family.</text>
</comment>
<dbReference type="InterPro" id="IPR001461">
    <property type="entry name" value="Aspartic_peptidase_A1"/>
</dbReference>
<dbReference type="PROSITE" id="PS51767">
    <property type="entry name" value="PEPTIDASE_A1"/>
    <property type="match status" value="1"/>
</dbReference>
<dbReference type="SUPFAM" id="SSF50630">
    <property type="entry name" value="Acid proteases"/>
    <property type="match status" value="1"/>
</dbReference>
<dbReference type="InterPro" id="IPR033121">
    <property type="entry name" value="PEPTIDASE_A1"/>
</dbReference>
<evidence type="ECO:0000313" key="5">
    <source>
        <dbReference type="EMBL" id="THV05274.1"/>
    </source>
</evidence>
<feature type="domain" description="Peptidase A1" evidence="4">
    <location>
        <begin position="1"/>
        <end position="323"/>
    </location>
</feature>
<dbReference type="EMBL" id="ML179050">
    <property type="protein sequence ID" value="THV05274.1"/>
    <property type="molecule type" value="Genomic_DNA"/>
</dbReference>
<dbReference type="OrthoDB" id="15189at2759"/>
<evidence type="ECO:0000256" key="2">
    <source>
        <dbReference type="SAM" id="MobiDB-lite"/>
    </source>
</evidence>
<name>A0A4S8MSE8_DENBC</name>
<dbReference type="Gene3D" id="2.40.70.10">
    <property type="entry name" value="Acid Proteases"/>
    <property type="match status" value="2"/>
</dbReference>